<feature type="compositionally biased region" description="Basic and acidic residues" evidence="9">
    <location>
        <begin position="1813"/>
        <end position="1836"/>
    </location>
</feature>
<evidence type="ECO:0000313" key="10">
    <source>
        <dbReference type="EMBL" id="CAK9019499.1"/>
    </source>
</evidence>
<evidence type="ECO:0000256" key="3">
    <source>
        <dbReference type="ARBA" id="ARBA00008088"/>
    </source>
</evidence>
<evidence type="ECO:0000313" key="11">
    <source>
        <dbReference type="Proteomes" id="UP001642484"/>
    </source>
</evidence>
<keyword evidence="8" id="KW-0413">Isomerase</keyword>
<feature type="region of interest" description="Disordered" evidence="9">
    <location>
        <begin position="1791"/>
        <end position="1836"/>
    </location>
</feature>
<dbReference type="PROSITE" id="PS00094">
    <property type="entry name" value="C5_MTASE_1"/>
    <property type="match status" value="1"/>
</dbReference>
<protein>
    <recommendedName>
        <fullName evidence="4">ribose-5-phosphate isomerase</fullName>
        <ecNumber evidence="4">5.3.1.6</ecNumber>
    </recommendedName>
</protein>
<organism evidence="10 11">
    <name type="scientific">Durusdinium trenchii</name>
    <dbReference type="NCBI Taxonomy" id="1381693"/>
    <lineage>
        <taxon>Eukaryota</taxon>
        <taxon>Sar</taxon>
        <taxon>Alveolata</taxon>
        <taxon>Dinophyceae</taxon>
        <taxon>Suessiales</taxon>
        <taxon>Symbiodiniaceae</taxon>
        <taxon>Durusdinium</taxon>
    </lineage>
</organism>
<dbReference type="InterPro" id="IPR050262">
    <property type="entry name" value="Ribose-5P_isomerase"/>
</dbReference>
<dbReference type="InterPro" id="IPR012340">
    <property type="entry name" value="NA-bd_OB-fold"/>
</dbReference>
<dbReference type="CDD" id="cd01398">
    <property type="entry name" value="RPI_A"/>
    <property type="match status" value="1"/>
</dbReference>
<evidence type="ECO:0000256" key="2">
    <source>
        <dbReference type="ARBA" id="ARBA00004988"/>
    </source>
</evidence>
<dbReference type="Gene3D" id="3.40.50.1360">
    <property type="match status" value="1"/>
</dbReference>
<name>A0ABP0JYD2_9DINO</name>
<feature type="compositionally biased region" description="Basic and acidic residues" evidence="9">
    <location>
        <begin position="1567"/>
        <end position="1578"/>
    </location>
</feature>
<comment type="similarity">
    <text evidence="3">Belongs to the ribose 5-phosphate isomerase family.</text>
</comment>
<keyword evidence="5" id="KW-0489">Methyltransferase</keyword>
<evidence type="ECO:0000256" key="8">
    <source>
        <dbReference type="ARBA" id="ARBA00023235"/>
    </source>
</evidence>
<keyword evidence="7" id="KW-0949">S-adenosyl-L-methionine</keyword>
<feature type="region of interest" description="Disordered" evidence="9">
    <location>
        <begin position="1368"/>
        <end position="1391"/>
    </location>
</feature>
<dbReference type="EMBL" id="CAXAMN010006880">
    <property type="protein sequence ID" value="CAK9019499.1"/>
    <property type="molecule type" value="Genomic_DNA"/>
</dbReference>
<feature type="region of interest" description="Disordered" evidence="9">
    <location>
        <begin position="1403"/>
        <end position="1620"/>
    </location>
</feature>
<dbReference type="Pfam" id="PF06026">
    <property type="entry name" value="Rib_5-P_isom_A"/>
    <property type="match status" value="1"/>
</dbReference>
<sequence length="1836" mass="202286">MKIKFKTHAKCLTHGKSCPLQIKGSSLVLGAPCIAFSRLGAREGWQNVQKAQVHAVATAAMNLAQSSTHENVVGYDPKMLESSCTNEIQLAQMMPQRFGYPAGRPREYRIAWNPTEREWGQDLTFQQLADTILAKKGAVPVLSPTCFAISSSEEIKSLVGPKSPEDALSPSMQTSLASYRHLLGTTKTIYDLGQSAEAGRARTDLKHGELPTLATTTSHLWSEELQRCYTGREKLFSLGVPVWEPAAAAGKVLGMAVDGTGPIQSTTFLEQEVGFRCLASLLGVGTNRLRYATFVRIYKESYGREYTESVLYLETLARNRFYVGAVLPDLPWHGTSVDVAEIGELLIAALKGFGTADERCLWQNLPKDELKHIYRKYVPGEHFRWYVECRENIFDGTWGVKEMDADDFTPPPVAKKNCSAFGKFLKKQEGDEMYDFLVLFDSDNIAAKRNAHPAEVFAACRRNAVRSGLVHDMGIHDSGGIDLAKEPISCNVCDSTHLGTDALDVVKGYTKITVIMFTLLACAELDPENPADMKKLQPLWAFLDKAWLLPANVMLDRSMSQRSFCNLKLSYRGAERQPPSALTLAPTFSAIMKAKSDDGSHPANISTEQRLQMIVQEWHNEPGVISKWHLDEGKQRAILNILIGTTSETRSIIQQHLSYFRWKESALSSDLLKSTRWLLGASPKQAKDEMKRILTVNDSVQEAFILNYIAGFCKSTRRVKPSARSKLRATTTEWDRLVDYTCVMLNARNKADAVWADNEEKKRSVGASLARDYMPEVLSCVEVALPNWKVEHLSLWNELVNPVVDMDSQTEDLSHLEETTVAAQFCELKSKIARDELAWVKFKNMEKKKAAREHIVSVTHAKAQNAIGQGIVERYMDKHCNLTLVADVSNVPHIGSWLQQAAAECQTKDRDLPKPVRPDDLAVLMVIDFTKIGVTTTASINKHCAILQKVLQRNPTRSAGLIIAPLLVSSSGGGCLRKDYREIEDKAANLGIALRSVQIGVDLSGLHKNTERPLYYSAWLGVNDCSLPSKGTGHRKNKRDESDGSVTEVNIFTNSVLWRLQGLPLDSWPTGLAEADFVVPSPKTHLASYDGRRNLSDVQETSQWLGGEMTFAKLIEGAVCEHIKKCAVVHSTAYDGAIERACINLGVPVMSVTDTQVHYSYTLMTIANKLLEAWKAGSGSIGKCTPKYRQTPVDDDPISIEKPDLLICCIDDQDHLSLPGTIRDKEGNDGIPMTLRSALQQVELSGLVDYELAGHHCARPASVCQNQEEEDRFEVGIKEDSCMVWKPSAVQLKNVKEGVDFSEPSPPGCGFHAISPVLPDFAGLEKYGLDAWEPNLGSAAMPVLPPEETRRPELRRLPQFRWSAAKCKAAPCPSPSFPEPHTSTPKRELFPSDSQETLDLGFWESTHPDAPVSNEIWQDGQGKESLTEEKTEKTEKKESENNPTKPAEEIAAPEGQTPLTQKLTDPKPKEATPSTEKAKKTHTPLPEGQKAASPEKTPTPLPKEQKATSPEKTPTPLPKEQKATSPEKTPTPLPKEQKAASLEKTPLPKQETKPPAKMAKSKSGQKPKVERKTQKEAEENQNADSKTKSKKAGAGEGGKTKMQKKPRGSQQQPLPQQPDELKKQVGFKAVDDYVKSGTVIGLGTGSTAAFAVERVGEKLKSGELKDIIAIPTSIRTKEQAEGLGIPLATLDTHSDLDVAIDGADEVDPALNLVKGGGGALFREKIVEMCAKKFIVIVDESKLCDGRNCSVSTRPVLRIVLNCDVFVHVTNLTNGGSEDMVVGAEMSFDIEEDRRSGKNRATNVTLTNGGSGGGDRDRDRDYGRSKGSGKRDRYDPY</sequence>
<dbReference type="PANTHER" id="PTHR43748:SF3">
    <property type="entry name" value="RIBOSE-5-PHOSPHATE ISOMERASE 3, CHLOROPLASTIC-RELATED"/>
    <property type="match status" value="1"/>
</dbReference>
<evidence type="ECO:0000256" key="7">
    <source>
        <dbReference type="ARBA" id="ARBA00022691"/>
    </source>
</evidence>
<evidence type="ECO:0000256" key="9">
    <source>
        <dbReference type="SAM" id="MobiDB-lite"/>
    </source>
</evidence>
<dbReference type="InterPro" id="IPR037171">
    <property type="entry name" value="NagB/RpiA_transferase-like"/>
</dbReference>
<feature type="compositionally biased region" description="Polar residues" evidence="9">
    <location>
        <begin position="1798"/>
        <end position="1807"/>
    </location>
</feature>
<comment type="caution">
    <text evidence="10">The sequence shown here is derived from an EMBL/GenBank/DDBJ whole genome shotgun (WGS) entry which is preliminary data.</text>
</comment>
<evidence type="ECO:0000256" key="1">
    <source>
        <dbReference type="ARBA" id="ARBA00001713"/>
    </source>
</evidence>
<gene>
    <name evidence="10" type="ORF">CCMP2556_LOCUS13680</name>
</gene>
<evidence type="ECO:0000256" key="6">
    <source>
        <dbReference type="ARBA" id="ARBA00022679"/>
    </source>
</evidence>
<dbReference type="Gene3D" id="2.40.50.140">
    <property type="entry name" value="Nucleic acid-binding proteins"/>
    <property type="match status" value="1"/>
</dbReference>
<dbReference type="NCBIfam" id="TIGR00021">
    <property type="entry name" value="rpiA"/>
    <property type="match status" value="1"/>
</dbReference>
<dbReference type="SUPFAM" id="SSF50249">
    <property type="entry name" value="Nucleic acid-binding proteins"/>
    <property type="match status" value="1"/>
</dbReference>
<evidence type="ECO:0000256" key="4">
    <source>
        <dbReference type="ARBA" id="ARBA00011959"/>
    </source>
</evidence>
<accession>A0ABP0JYD2</accession>
<dbReference type="EC" id="5.3.1.6" evidence="4"/>
<dbReference type="SUPFAM" id="SSF100950">
    <property type="entry name" value="NagB/RpiA/CoA transferase-like"/>
    <property type="match status" value="1"/>
</dbReference>
<dbReference type="Proteomes" id="UP001642484">
    <property type="component" value="Unassembled WGS sequence"/>
</dbReference>
<comment type="pathway">
    <text evidence="2">Carbohydrate degradation; pentose phosphate pathway; D-ribose 5-phosphate from D-ribulose 5-phosphate (non-oxidative stage): step 1/1.</text>
</comment>
<proteinExistence type="inferred from homology"/>
<dbReference type="InterPro" id="IPR018117">
    <property type="entry name" value="C5_DNA_meth_AS"/>
</dbReference>
<dbReference type="InterPro" id="IPR004788">
    <property type="entry name" value="Ribose5P_isomerase_type_A"/>
</dbReference>
<comment type="catalytic activity">
    <reaction evidence="1">
        <text>aldehydo-D-ribose 5-phosphate = D-ribulose 5-phosphate</text>
        <dbReference type="Rhea" id="RHEA:14657"/>
        <dbReference type="ChEBI" id="CHEBI:58121"/>
        <dbReference type="ChEBI" id="CHEBI:58273"/>
        <dbReference type="EC" id="5.3.1.6"/>
    </reaction>
</comment>
<evidence type="ECO:0000256" key="5">
    <source>
        <dbReference type="ARBA" id="ARBA00022603"/>
    </source>
</evidence>
<reference evidence="10 11" key="1">
    <citation type="submission" date="2024-02" db="EMBL/GenBank/DDBJ databases">
        <authorList>
            <person name="Chen Y."/>
            <person name="Shah S."/>
            <person name="Dougan E. K."/>
            <person name="Thang M."/>
            <person name="Chan C."/>
        </authorList>
    </citation>
    <scope>NUCLEOTIDE SEQUENCE [LARGE SCALE GENOMIC DNA]</scope>
</reference>
<dbReference type="PANTHER" id="PTHR43748">
    <property type="entry name" value="RIBOSE-5-PHOSPHATE ISOMERASE 3, CHLOROPLASTIC-RELATED"/>
    <property type="match status" value="1"/>
</dbReference>
<keyword evidence="6" id="KW-0808">Transferase</keyword>
<feature type="compositionally biased region" description="Basic and acidic residues" evidence="9">
    <location>
        <begin position="1421"/>
        <end position="1440"/>
    </location>
</feature>
<keyword evidence="11" id="KW-1185">Reference proteome</keyword>